<dbReference type="Pfam" id="PF25021">
    <property type="entry name" value="TEN_NHL"/>
    <property type="match status" value="1"/>
</dbReference>
<keyword evidence="1" id="KW-0677">Repeat</keyword>
<name>A0ABT8KIL3_9BACT</name>
<keyword evidence="5" id="KW-1185">Reference proteome</keyword>
<organism evidence="4 5">
    <name type="scientific">Splendidivirga corallicola</name>
    <dbReference type="NCBI Taxonomy" id="3051826"/>
    <lineage>
        <taxon>Bacteria</taxon>
        <taxon>Pseudomonadati</taxon>
        <taxon>Bacteroidota</taxon>
        <taxon>Cytophagia</taxon>
        <taxon>Cytophagales</taxon>
        <taxon>Splendidivirgaceae</taxon>
        <taxon>Splendidivirga</taxon>
    </lineage>
</organism>
<sequence length="361" mass="38978">MKLTVEKVYRLVLLICLIIAIVSCDDKKETVEPGEDVYVVTTFAGNGLAGFENGTNLNAQFHSPNALTVDEAGNLYVADGYNHSIRKIDPSGEVRTISGNGESGYEDGRLDNARFTNPQGVAFDLTGNLLVAEKNQIRKISTAGLVSTLAGQRDSSGFENGSTETAQFHGIKGIVADHNGNIFVADQFNHVIRKIDQNFDVRTFAGNGLIGNENGLPEESKFNHPIDICIDQADMIYVADKQNNLIRSINKGGVVQIVAGSVYGYKDGALSEAKFKNPSGIAVDNDGNIIIADSQNFRIRLINKEGIVSTIAGDGVKGYANGNGLKARFGEIVDITVDHNGSIYLVDKTNHCIRKIEKNIN</sequence>
<dbReference type="PROSITE" id="PS51257">
    <property type="entry name" value="PROKAR_LIPOPROTEIN"/>
    <property type="match status" value="1"/>
</dbReference>
<dbReference type="EMBL" id="JAUJEA010000001">
    <property type="protein sequence ID" value="MDN5200524.1"/>
    <property type="molecule type" value="Genomic_DNA"/>
</dbReference>
<evidence type="ECO:0000256" key="1">
    <source>
        <dbReference type="ARBA" id="ARBA00022737"/>
    </source>
</evidence>
<reference evidence="4" key="1">
    <citation type="submission" date="2023-06" db="EMBL/GenBank/DDBJ databases">
        <title>Genomic of Parafulvivirga corallium.</title>
        <authorList>
            <person name="Wang G."/>
        </authorList>
    </citation>
    <scope>NUCLEOTIDE SEQUENCE</scope>
    <source>
        <strain evidence="4">BMA10</strain>
    </source>
</reference>
<feature type="repeat" description="NHL" evidence="2">
    <location>
        <begin position="60"/>
        <end position="91"/>
    </location>
</feature>
<evidence type="ECO:0000259" key="3">
    <source>
        <dbReference type="Pfam" id="PF25021"/>
    </source>
</evidence>
<dbReference type="SUPFAM" id="SSF101898">
    <property type="entry name" value="NHL repeat"/>
    <property type="match status" value="1"/>
</dbReference>
<gene>
    <name evidence="4" type="ORF">QQ008_04105</name>
</gene>
<dbReference type="InterPro" id="IPR001258">
    <property type="entry name" value="NHL_repeat"/>
</dbReference>
<evidence type="ECO:0000256" key="2">
    <source>
        <dbReference type="PROSITE-ProRule" id="PRU00504"/>
    </source>
</evidence>
<dbReference type="Proteomes" id="UP001172082">
    <property type="component" value="Unassembled WGS sequence"/>
</dbReference>
<dbReference type="Gene3D" id="2.120.10.30">
    <property type="entry name" value="TolB, C-terminal domain"/>
    <property type="match status" value="3"/>
</dbReference>
<dbReference type="PANTHER" id="PTHR13833">
    <property type="match status" value="1"/>
</dbReference>
<accession>A0ABT8KIL3</accession>
<feature type="repeat" description="NHL" evidence="2">
    <location>
        <begin position="275"/>
        <end position="305"/>
    </location>
</feature>
<comment type="caution">
    <text evidence="4">The sequence shown here is derived from an EMBL/GenBank/DDBJ whole genome shotgun (WGS) entry which is preliminary data.</text>
</comment>
<proteinExistence type="predicted"/>
<dbReference type="InterPro" id="IPR056822">
    <property type="entry name" value="TEN_NHL"/>
</dbReference>
<dbReference type="CDD" id="cd14953">
    <property type="entry name" value="NHL_like_1"/>
    <property type="match status" value="1"/>
</dbReference>
<dbReference type="PROSITE" id="PS51125">
    <property type="entry name" value="NHL"/>
    <property type="match status" value="2"/>
</dbReference>
<feature type="domain" description="Teneurin NHL" evidence="3">
    <location>
        <begin position="269"/>
        <end position="314"/>
    </location>
</feature>
<dbReference type="RefSeq" id="WP_346750547.1">
    <property type="nucleotide sequence ID" value="NZ_JAUJEA010000001.1"/>
</dbReference>
<evidence type="ECO:0000313" key="5">
    <source>
        <dbReference type="Proteomes" id="UP001172082"/>
    </source>
</evidence>
<dbReference type="PANTHER" id="PTHR13833:SF71">
    <property type="entry name" value="NHL DOMAIN-CONTAINING PROTEIN"/>
    <property type="match status" value="1"/>
</dbReference>
<evidence type="ECO:0000313" key="4">
    <source>
        <dbReference type="EMBL" id="MDN5200524.1"/>
    </source>
</evidence>
<protein>
    <submittedName>
        <fullName evidence="4">NHL repeat-containing protein</fullName>
    </submittedName>
</protein>
<dbReference type="InterPro" id="IPR011042">
    <property type="entry name" value="6-blade_b-propeller_TolB-like"/>
</dbReference>
<dbReference type="Pfam" id="PF01436">
    <property type="entry name" value="NHL"/>
    <property type="match status" value="1"/>
</dbReference>